<proteinExistence type="predicted"/>
<dbReference type="PROSITE" id="PS50975">
    <property type="entry name" value="ATP_GRASP"/>
    <property type="match status" value="1"/>
</dbReference>
<dbReference type="SUPFAM" id="SSF56059">
    <property type="entry name" value="Glutathione synthetase ATP-binding domain-like"/>
    <property type="match status" value="1"/>
</dbReference>
<dbReference type="InterPro" id="IPR011761">
    <property type="entry name" value="ATP-grasp"/>
</dbReference>
<dbReference type="GO" id="GO:0046872">
    <property type="term" value="F:metal ion binding"/>
    <property type="evidence" value="ECO:0007669"/>
    <property type="project" value="InterPro"/>
</dbReference>
<dbReference type="EMBL" id="JAAMPI010000618">
    <property type="protein sequence ID" value="KAF4629850.1"/>
    <property type="molecule type" value="Genomic_DNA"/>
</dbReference>
<name>A0A8H4W301_9HELO</name>
<evidence type="ECO:0000256" key="2">
    <source>
        <dbReference type="ARBA" id="ARBA00022741"/>
    </source>
</evidence>
<dbReference type="GO" id="GO:0016874">
    <property type="term" value="F:ligase activity"/>
    <property type="evidence" value="ECO:0007669"/>
    <property type="project" value="UniProtKB-KW"/>
</dbReference>
<organism evidence="6 7">
    <name type="scientific">Cudoniella acicularis</name>
    <dbReference type="NCBI Taxonomy" id="354080"/>
    <lineage>
        <taxon>Eukaryota</taxon>
        <taxon>Fungi</taxon>
        <taxon>Dikarya</taxon>
        <taxon>Ascomycota</taxon>
        <taxon>Pezizomycotina</taxon>
        <taxon>Leotiomycetes</taxon>
        <taxon>Helotiales</taxon>
        <taxon>Tricladiaceae</taxon>
        <taxon>Cudoniella</taxon>
    </lineage>
</organism>
<dbReference type="InterPro" id="IPR052032">
    <property type="entry name" value="ATP-dep_AA_Ligase"/>
</dbReference>
<keyword evidence="3 4" id="KW-0067">ATP-binding</keyword>
<dbReference type="GO" id="GO:0005524">
    <property type="term" value="F:ATP binding"/>
    <property type="evidence" value="ECO:0007669"/>
    <property type="project" value="UniProtKB-UniRule"/>
</dbReference>
<dbReference type="PANTHER" id="PTHR43585:SF2">
    <property type="entry name" value="ATP-GRASP ENZYME FSQD"/>
    <property type="match status" value="1"/>
</dbReference>
<dbReference type="AlphaFoldDB" id="A0A8H4W301"/>
<sequence>MASENISLPMDCAMVDILYASKNDGSRQLYSFSWRANAAYELFVVQSVDLVITPMMDGPRGQHTPELSWPRDLRSRLELGNGKSIPNIRAFLDEALQEDHTPPSIGVKLIIPTVNGYVAQSNIIEERLHGCPYVGSAVGFLQPGELVKNFSLPAPRPNQDKGVSIPQLYSLLIAAIGGIKSTISGSESPWEVLGSLENEFKNRLGLQFLLPEPIPRRRVGLVRCKDDRMSNELLLYLNIDLVIFDAPGHFMEDPHGHSAHLRASFHAIDLNPDDGFVQRLYLAARDLHLDGIITRFDPLLEKVAQVAELLQLPSAAPSAFAVATNKYLARMALPEDDQLQDQVRCVKTKYDLEQPLRITYPVVVKPTQGRSSFGVVKVMDESELLEAVDRAASFIVGCGGEINIHPDVMIEPYVDGPEVDINIAMWDGEVLFFDVSDNAPTAADLHKEGESGRKDFQEGLFMYPSHLPDSEQTLVCQYIQDCILRMGFRTGTFHCEARVRGSSMRYVRQNGSGIIDLEKNPAATGIQPSIFLIEINCRPPGYFGLYATTWNYGVDLWGLHFLCCINDESRFRALSVPFLNGAQHHSAVLLVMPEKGGILRSEDPGARLRREKPELAACVPLYRNFFEIGQRVTSPEEVETSFTAIVVVESKGERSDLIRVVEELKVEWTPVIE</sequence>
<dbReference type="OrthoDB" id="434648at2759"/>
<dbReference type="Pfam" id="PF18130">
    <property type="entry name" value="ATPgrasp_N"/>
    <property type="match status" value="1"/>
</dbReference>
<dbReference type="Gene3D" id="3.40.50.20">
    <property type="match status" value="1"/>
</dbReference>
<evidence type="ECO:0000256" key="1">
    <source>
        <dbReference type="ARBA" id="ARBA00022598"/>
    </source>
</evidence>
<comment type="caution">
    <text evidence="6">The sequence shown here is derived from an EMBL/GenBank/DDBJ whole genome shotgun (WGS) entry which is preliminary data.</text>
</comment>
<dbReference type="PANTHER" id="PTHR43585">
    <property type="entry name" value="FUMIPYRROLE BIOSYNTHESIS PROTEIN C"/>
    <property type="match status" value="1"/>
</dbReference>
<evidence type="ECO:0000313" key="7">
    <source>
        <dbReference type="Proteomes" id="UP000566819"/>
    </source>
</evidence>
<dbReference type="Gene3D" id="3.30.470.20">
    <property type="entry name" value="ATP-grasp fold, B domain"/>
    <property type="match status" value="1"/>
</dbReference>
<evidence type="ECO:0000256" key="4">
    <source>
        <dbReference type="PROSITE-ProRule" id="PRU00409"/>
    </source>
</evidence>
<evidence type="ECO:0000256" key="3">
    <source>
        <dbReference type="ARBA" id="ARBA00022840"/>
    </source>
</evidence>
<keyword evidence="7" id="KW-1185">Reference proteome</keyword>
<accession>A0A8H4W301</accession>
<dbReference type="Pfam" id="PF13535">
    <property type="entry name" value="ATP-grasp_4"/>
    <property type="match status" value="1"/>
</dbReference>
<dbReference type="Proteomes" id="UP000566819">
    <property type="component" value="Unassembled WGS sequence"/>
</dbReference>
<reference evidence="6 7" key="1">
    <citation type="submission" date="2020-03" db="EMBL/GenBank/DDBJ databases">
        <title>Draft Genome Sequence of Cudoniella acicularis.</title>
        <authorList>
            <person name="Buettner E."/>
            <person name="Kellner H."/>
        </authorList>
    </citation>
    <scope>NUCLEOTIDE SEQUENCE [LARGE SCALE GENOMIC DNA]</scope>
    <source>
        <strain evidence="6 7">DSM 108380</strain>
    </source>
</reference>
<evidence type="ECO:0000313" key="6">
    <source>
        <dbReference type="EMBL" id="KAF4629850.1"/>
    </source>
</evidence>
<protein>
    <recommendedName>
        <fullName evidence="5">ATP-grasp domain-containing protein</fullName>
    </recommendedName>
</protein>
<feature type="domain" description="ATP-grasp" evidence="5">
    <location>
        <begin position="325"/>
        <end position="565"/>
    </location>
</feature>
<keyword evidence="1" id="KW-0436">Ligase</keyword>
<gene>
    <name evidence="6" type="ORF">G7Y89_g8283</name>
</gene>
<dbReference type="InterPro" id="IPR041472">
    <property type="entry name" value="BL00235/CARNS1_N"/>
</dbReference>
<evidence type="ECO:0000259" key="5">
    <source>
        <dbReference type="PROSITE" id="PS50975"/>
    </source>
</evidence>
<keyword evidence="2 4" id="KW-0547">Nucleotide-binding</keyword>